<reference evidence="3 4" key="1">
    <citation type="journal article" date="2021" name="bioRxiv">
        <title>Chromosome-scale and haplotype-resolved genome assembly of a tetraploid potato cultivar.</title>
        <authorList>
            <person name="Sun H."/>
            <person name="Jiao W.-B."/>
            <person name="Krause K."/>
            <person name="Campoy J.A."/>
            <person name="Goel M."/>
            <person name="Folz-Donahue K."/>
            <person name="Kukat C."/>
            <person name="Huettel B."/>
            <person name="Schneeberger K."/>
        </authorList>
    </citation>
    <scope>NUCLEOTIDE SEQUENCE [LARGE SCALE GENOMIC DNA]</scope>
    <source>
        <strain evidence="3">SolTubOtavaFocal</strain>
        <tissue evidence="3">Leaves</tissue>
    </source>
</reference>
<dbReference type="PANTHER" id="PTHR37610:SF78">
    <property type="entry name" value="GAG-POLYPEPTIDE OF LTR COPIA-TYPE-RELATED"/>
    <property type="match status" value="1"/>
</dbReference>
<evidence type="ECO:0000259" key="2">
    <source>
        <dbReference type="Pfam" id="PF14244"/>
    </source>
</evidence>
<dbReference type="PANTHER" id="PTHR37610">
    <property type="entry name" value="CCHC-TYPE DOMAIN-CONTAINING PROTEIN"/>
    <property type="match status" value="1"/>
</dbReference>
<feature type="domain" description="Retrotransposon Copia-like N-terminal" evidence="2">
    <location>
        <begin position="21"/>
        <end position="67"/>
    </location>
</feature>
<protein>
    <recommendedName>
        <fullName evidence="2">Retrotransposon Copia-like N-terminal domain-containing protein</fullName>
    </recommendedName>
</protein>
<dbReference type="Pfam" id="PF14244">
    <property type="entry name" value="Retrotran_gag_3"/>
    <property type="match status" value="1"/>
</dbReference>
<dbReference type="EMBL" id="JAIVGD010000003">
    <property type="protein sequence ID" value="KAH0776350.1"/>
    <property type="molecule type" value="Genomic_DNA"/>
</dbReference>
<comment type="caution">
    <text evidence="3">The sequence shown here is derived from an EMBL/GenBank/DDBJ whole genome shotgun (WGS) entry which is preliminary data.</text>
</comment>
<evidence type="ECO:0000313" key="4">
    <source>
        <dbReference type="Proteomes" id="UP000826656"/>
    </source>
</evidence>
<keyword evidence="4" id="KW-1185">Reference proteome</keyword>
<name>A0ABQ7W6I1_SOLTU</name>
<sequence length="419" mass="46679">MANKDTIETIKKQHNHPLYLHQLDTPGSMLTSIPLTGVENYVVWSRSMILTLRAKSKLGFVYGTYKKSNYGADLEEQWEKCNAFVLSWILNFVSKELMSGIVYATDASVVWFDLKERFDKVDGSRGYQLHREICTIAQRDEFDALVPPPSCGCGKSKVYACDLHYEGQRMTVGSYSGVKMGESSTALYVGSTSSNKPSYQGNFHDGSTSLGSNNSGYPPASNSSSNVVGYNFQNGGSISNSQRHKRNYNLQCEVCKLKGHTKETCYRVVGYPPGHPKFRKKYGGTRMANAVDCDDAFSPFSAALRSQGMQDIHPMEQPVFTKEQYGQILRLLNKKKGTEDSAVNMTSIAHAYLVDNKVDYTYKQWIVDSGASKHITSDLGALFDIYASHKAIKSKFIYLMAKPPQFLILESINGMVGMS</sequence>
<proteinExistence type="predicted"/>
<organism evidence="3 4">
    <name type="scientific">Solanum tuberosum</name>
    <name type="common">Potato</name>
    <dbReference type="NCBI Taxonomy" id="4113"/>
    <lineage>
        <taxon>Eukaryota</taxon>
        <taxon>Viridiplantae</taxon>
        <taxon>Streptophyta</taxon>
        <taxon>Embryophyta</taxon>
        <taxon>Tracheophyta</taxon>
        <taxon>Spermatophyta</taxon>
        <taxon>Magnoliopsida</taxon>
        <taxon>eudicotyledons</taxon>
        <taxon>Gunneridae</taxon>
        <taxon>Pentapetalae</taxon>
        <taxon>asterids</taxon>
        <taxon>lamiids</taxon>
        <taxon>Solanales</taxon>
        <taxon>Solanaceae</taxon>
        <taxon>Solanoideae</taxon>
        <taxon>Solaneae</taxon>
        <taxon>Solanum</taxon>
    </lineage>
</organism>
<dbReference type="Proteomes" id="UP000826656">
    <property type="component" value="Unassembled WGS sequence"/>
</dbReference>
<gene>
    <name evidence="3" type="ORF">KY290_007761</name>
</gene>
<evidence type="ECO:0000313" key="3">
    <source>
        <dbReference type="EMBL" id="KAH0776350.1"/>
    </source>
</evidence>
<dbReference type="InterPro" id="IPR029472">
    <property type="entry name" value="Copia-like_N"/>
</dbReference>
<feature type="region of interest" description="Disordered" evidence="1">
    <location>
        <begin position="201"/>
        <end position="223"/>
    </location>
</feature>
<evidence type="ECO:0000256" key="1">
    <source>
        <dbReference type="SAM" id="MobiDB-lite"/>
    </source>
</evidence>
<accession>A0ABQ7W6I1</accession>